<dbReference type="PANTHER" id="PTHR45641:SF19">
    <property type="entry name" value="NEPHROCYSTIN-3"/>
    <property type="match status" value="1"/>
</dbReference>
<feature type="domain" description="CHAT" evidence="4">
    <location>
        <begin position="84"/>
        <end position="367"/>
    </location>
</feature>
<dbReference type="PROSITE" id="PS50005">
    <property type="entry name" value="TPR"/>
    <property type="match status" value="7"/>
</dbReference>
<evidence type="ECO:0000256" key="1">
    <source>
        <dbReference type="ARBA" id="ARBA00022737"/>
    </source>
</evidence>
<feature type="repeat" description="TPR" evidence="3">
    <location>
        <begin position="1177"/>
        <end position="1210"/>
    </location>
</feature>
<dbReference type="SMART" id="SM00028">
    <property type="entry name" value="TPR"/>
    <property type="match status" value="8"/>
</dbReference>
<keyword evidence="6" id="KW-1185">Reference proteome</keyword>
<dbReference type="InterPro" id="IPR024983">
    <property type="entry name" value="CHAT_dom"/>
</dbReference>
<dbReference type="Gene3D" id="1.25.40.10">
    <property type="entry name" value="Tetratricopeptide repeat domain"/>
    <property type="match status" value="3"/>
</dbReference>
<feature type="repeat" description="TPR" evidence="3">
    <location>
        <begin position="1137"/>
        <end position="1170"/>
    </location>
</feature>
<dbReference type="InterPro" id="IPR011990">
    <property type="entry name" value="TPR-like_helical_dom_sf"/>
</dbReference>
<dbReference type="Pfam" id="PF12770">
    <property type="entry name" value="CHAT"/>
    <property type="match status" value="1"/>
</dbReference>
<dbReference type="EMBL" id="JACJII010000001">
    <property type="protein sequence ID" value="MBA9002371.1"/>
    <property type="molecule type" value="Genomic_DNA"/>
</dbReference>
<comment type="caution">
    <text evidence="5">The sequence shown here is derived from an EMBL/GenBank/DDBJ whole genome shotgun (WGS) entry which is preliminary data.</text>
</comment>
<name>A0A7W3R787_9ACTN</name>
<feature type="repeat" description="TPR" evidence="3">
    <location>
        <begin position="1097"/>
        <end position="1130"/>
    </location>
</feature>
<dbReference type="CDD" id="cd00267">
    <property type="entry name" value="ABC_ATPase"/>
    <property type="match status" value="1"/>
</dbReference>
<proteinExistence type="predicted"/>
<evidence type="ECO:0000256" key="2">
    <source>
        <dbReference type="ARBA" id="ARBA00022803"/>
    </source>
</evidence>
<dbReference type="InterPro" id="IPR019734">
    <property type="entry name" value="TPR_rpt"/>
</dbReference>
<evidence type="ECO:0000259" key="4">
    <source>
        <dbReference type="Pfam" id="PF12770"/>
    </source>
</evidence>
<accession>A0A7W3R787</accession>
<dbReference type="Gene3D" id="3.40.50.300">
    <property type="entry name" value="P-loop containing nucleotide triphosphate hydrolases"/>
    <property type="match status" value="1"/>
</dbReference>
<sequence length="1299" mass="145540">MSDRLEDPDRLVVDIAEDGSMAVSVWLSGEEQPTPVGERIQVDWPLDAEALEDLRWYLEKYLRLPYGVYSDRGADIAAKLPEWGDALFNAVFSTPELRAAYATVRTRGDRAELVIRSDSARWLGMPWELMRDPERDRPIALDGVAVTRYLPARDLTGSFSVGGERLRALMVISRPAGQRDVGYQMIARPLLERLDAVRGNVDLVVLRPPTLEHLRQVLVEAARNGEPFQIVHFDGHGVFGNGQVPAGWDPSFYQGSVPRGMLVFEKPGGGEDPVPAERVAQVLAEGRVPVVALNACQSGQIGPQVEAAVATRLVRDGAASVVAMAYSVYAVAAAEFMTAFYERLFAGDRVAGAVAAGRRRLALRDERPSPKGKLPLADWMIPVHYQRREVRFPNLRAERTGPLSLDEMLDHYLDPDARPDETSTEDLAPVGTFVGRDNLFYLLESAARLQRVVVLHGPGGTGKTELAKAFGRWWRDTAGVDRPDFVIWHSFEPGVASFGLDGVINNIGLRVFGPRFSLADTDQRRRIIKDLLAKYRLLLIWDNFETVHTLPDPTGATPALDEVARAELKDFLHHVARSGKSSILITSRTPEDWLGDLRRIEVGGLTEDEAIEYADYLLEPYPDTRPRRQGKAFADLMEWLDGHPLSMRLILPQLETTGPAALLSGLRGTTPLPGRGGTDRITSLPASIAYSFTHLPSDHQQALTAVALFHGITDVDVLGLLSQVEGVPAQFHGRATEEWEQILDGAAEVGLLTRLGGGMYRIHPALPAYLTDQWRIHHLTAFTDQYATATRALLDAYAALGHWLLQQIQGGDASLALAVIELHRRNLGNMLGYALDHQHWEHAQHIVQPLDEYWDFRGLTEEAQAWTDRARLALEHPDGTPPDLTTPAGSLWLFLVGSEANRHQQARRLDQAHDIHLTILNALRRQPPSNWQRHHIATATHQLGMVAQDWGDWDEAEEWYRRSLTIKEELGDRPGMATSYHQLGRVAQERGDWDEAEEWYRRSLTIKEELGDRPGMATSYHQLGRVAQDRGDWDEAEEWYRRSLTIKEELGNRPGMAASYHQLGTIAQERGDWDEAEEWYRRSLTIKEELGNRPGMAASYHQLGTIAQERGDWDEAEEWYRRSLTIKEELGNRPGMAASYHQLGTIAQERGDWDEAEEWYRRSLTIDEELGDRLGMAAGYHQLGTIAQERGDWDEAEEWYRRSLTIKEELGDRPGMAASYGQLGLLAEDRGQSAQALESVIRCVALFEEFPHPATGPGPVHLKRLARALGMPALQEAWQRVTGRTLPQAISDFVQQPDP</sequence>
<gene>
    <name evidence="5" type="ORF">HNR21_001253</name>
</gene>
<dbReference type="SUPFAM" id="SSF48452">
    <property type="entry name" value="TPR-like"/>
    <property type="match status" value="1"/>
</dbReference>
<evidence type="ECO:0000313" key="5">
    <source>
        <dbReference type="EMBL" id="MBA9002371.1"/>
    </source>
</evidence>
<evidence type="ECO:0000313" key="6">
    <source>
        <dbReference type="Proteomes" id="UP000539313"/>
    </source>
</evidence>
<dbReference type="Pfam" id="PF13424">
    <property type="entry name" value="TPR_12"/>
    <property type="match status" value="4"/>
</dbReference>
<dbReference type="RefSeq" id="WP_182704424.1">
    <property type="nucleotide sequence ID" value="NZ_JACJII010000001.1"/>
</dbReference>
<protein>
    <submittedName>
        <fullName evidence="5">Tetratricopeptide (TPR) repeat protein</fullName>
    </submittedName>
</protein>
<feature type="repeat" description="TPR" evidence="3">
    <location>
        <begin position="1017"/>
        <end position="1050"/>
    </location>
</feature>
<dbReference type="PANTHER" id="PTHR45641">
    <property type="entry name" value="TETRATRICOPEPTIDE REPEAT PROTEIN (AFU_ORTHOLOGUE AFUA_6G03870)"/>
    <property type="match status" value="1"/>
</dbReference>
<dbReference type="Proteomes" id="UP000539313">
    <property type="component" value="Unassembled WGS sequence"/>
</dbReference>
<dbReference type="SUPFAM" id="SSF52540">
    <property type="entry name" value="P-loop containing nucleoside triphosphate hydrolases"/>
    <property type="match status" value="1"/>
</dbReference>
<feature type="repeat" description="TPR" evidence="3">
    <location>
        <begin position="1057"/>
        <end position="1090"/>
    </location>
</feature>
<dbReference type="SUPFAM" id="SSF81901">
    <property type="entry name" value="HCP-like"/>
    <property type="match status" value="1"/>
</dbReference>
<dbReference type="InterPro" id="IPR027417">
    <property type="entry name" value="P-loop_NTPase"/>
</dbReference>
<reference evidence="5 6" key="1">
    <citation type="submission" date="2020-08" db="EMBL/GenBank/DDBJ databases">
        <title>Sequencing the genomes of 1000 actinobacteria strains.</title>
        <authorList>
            <person name="Klenk H.-P."/>
        </authorList>
    </citation>
    <scope>NUCLEOTIDE SEQUENCE [LARGE SCALE GENOMIC DNA]</scope>
    <source>
        <strain evidence="5 6">DSM 45823</strain>
    </source>
</reference>
<feature type="repeat" description="TPR" evidence="3">
    <location>
        <begin position="937"/>
        <end position="970"/>
    </location>
</feature>
<evidence type="ECO:0000256" key="3">
    <source>
        <dbReference type="PROSITE-ProRule" id="PRU00339"/>
    </source>
</evidence>
<keyword evidence="2 3" id="KW-0802">TPR repeat</keyword>
<organism evidence="5 6">
    <name type="scientific">Thermomonospora cellulosilytica</name>
    <dbReference type="NCBI Taxonomy" id="1411118"/>
    <lineage>
        <taxon>Bacteria</taxon>
        <taxon>Bacillati</taxon>
        <taxon>Actinomycetota</taxon>
        <taxon>Actinomycetes</taxon>
        <taxon>Streptosporangiales</taxon>
        <taxon>Thermomonosporaceae</taxon>
        <taxon>Thermomonospora</taxon>
    </lineage>
</organism>
<keyword evidence="1" id="KW-0677">Repeat</keyword>
<feature type="repeat" description="TPR" evidence="3">
    <location>
        <begin position="977"/>
        <end position="1010"/>
    </location>
</feature>